<dbReference type="AlphaFoldDB" id="A0A1E5XQB0"/>
<comment type="caution">
    <text evidence="2">The sequence shown here is derived from an EMBL/GenBank/DDBJ whole genome shotgun (WGS) entry which is preliminary data.</text>
</comment>
<dbReference type="Proteomes" id="UP000095463">
    <property type="component" value="Unassembled WGS sequence"/>
</dbReference>
<feature type="chain" id="PRO_5009190389" description="PepSY domain-containing protein" evidence="1">
    <location>
        <begin position="26"/>
        <end position="88"/>
    </location>
</feature>
<keyword evidence="3" id="KW-1185">Reference proteome</keyword>
<sequence>MKQSIIVALSAVLLSSAALTGTATAAPQCDYTGDDEAGDTEDFAQSRHLEGKFGATVTVWNGCYKVQHLQNGKFVTEYYDPDSEQRVF</sequence>
<dbReference type="RefSeq" id="WP_069910051.1">
    <property type="nucleotide sequence ID" value="NZ_LAJE02000189.1"/>
</dbReference>
<name>A0A1E5XQB0_9HYPH</name>
<evidence type="ECO:0000313" key="3">
    <source>
        <dbReference type="Proteomes" id="UP000095463"/>
    </source>
</evidence>
<evidence type="ECO:0008006" key="4">
    <source>
        <dbReference type="Google" id="ProtNLM"/>
    </source>
</evidence>
<feature type="signal peptide" evidence="1">
    <location>
        <begin position="1"/>
        <end position="25"/>
    </location>
</feature>
<evidence type="ECO:0000313" key="2">
    <source>
        <dbReference type="EMBL" id="OEO30704.1"/>
    </source>
</evidence>
<accession>A0A1E5XQB0</accession>
<gene>
    <name evidence="2" type="ORF">VW23_019745</name>
</gene>
<reference evidence="2 3" key="1">
    <citation type="journal article" date="2015" name="Genome Announc.">
        <title>Genome Assemblies of Three Soil-Associated Devosia species: D. insulae, D. limi, and D. soli.</title>
        <authorList>
            <person name="Hassan Y.I."/>
            <person name="Lepp D."/>
            <person name="Zhou T."/>
        </authorList>
    </citation>
    <scope>NUCLEOTIDE SEQUENCE [LARGE SCALE GENOMIC DNA]</scope>
    <source>
        <strain evidence="2 3">DS-56</strain>
    </source>
</reference>
<protein>
    <recommendedName>
        <fullName evidence="4">PepSY domain-containing protein</fullName>
    </recommendedName>
</protein>
<evidence type="ECO:0000256" key="1">
    <source>
        <dbReference type="SAM" id="SignalP"/>
    </source>
</evidence>
<organism evidence="2 3">
    <name type="scientific">Devosia insulae DS-56</name>
    <dbReference type="NCBI Taxonomy" id="1116389"/>
    <lineage>
        <taxon>Bacteria</taxon>
        <taxon>Pseudomonadati</taxon>
        <taxon>Pseudomonadota</taxon>
        <taxon>Alphaproteobacteria</taxon>
        <taxon>Hyphomicrobiales</taxon>
        <taxon>Devosiaceae</taxon>
        <taxon>Devosia</taxon>
    </lineage>
</organism>
<dbReference type="EMBL" id="LAJE02000189">
    <property type="protein sequence ID" value="OEO30704.1"/>
    <property type="molecule type" value="Genomic_DNA"/>
</dbReference>
<keyword evidence="1" id="KW-0732">Signal</keyword>
<proteinExistence type="predicted"/>